<dbReference type="PROSITE" id="PS50885">
    <property type="entry name" value="HAMP"/>
    <property type="match status" value="1"/>
</dbReference>
<dbReference type="InterPro" id="IPR003660">
    <property type="entry name" value="HAMP_dom"/>
</dbReference>
<keyword evidence="4" id="KW-0808">Transferase</keyword>
<keyword evidence="6" id="KW-0547">Nucleotide-binding</keyword>
<evidence type="ECO:0000256" key="9">
    <source>
        <dbReference type="ARBA" id="ARBA00022989"/>
    </source>
</evidence>
<feature type="domain" description="HAMP" evidence="13">
    <location>
        <begin position="314"/>
        <end position="366"/>
    </location>
</feature>
<organism evidence="14 15">
    <name type="scientific">Amphibacillus marinus</name>
    <dbReference type="NCBI Taxonomy" id="872970"/>
    <lineage>
        <taxon>Bacteria</taxon>
        <taxon>Bacillati</taxon>
        <taxon>Bacillota</taxon>
        <taxon>Bacilli</taxon>
        <taxon>Bacillales</taxon>
        <taxon>Bacillaceae</taxon>
        <taxon>Amphibacillus</taxon>
    </lineage>
</organism>
<dbReference type="InterPro" id="IPR010559">
    <property type="entry name" value="Sig_transdc_His_kin_internal"/>
</dbReference>
<dbReference type="AlphaFoldDB" id="A0A1H8RC70"/>
<dbReference type="Pfam" id="PF06580">
    <property type="entry name" value="His_kinase"/>
    <property type="match status" value="1"/>
</dbReference>
<evidence type="ECO:0000256" key="10">
    <source>
        <dbReference type="ARBA" id="ARBA00023012"/>
    </source>
</evidence>
<keyword evidence="3" id="KW-0597">Phosphoprotein</keyword>
<accession>A0A1H8RC70</accession>
<keyword evidence="5 12" id="KW-0812">Transmembrane</keyword>
<dbReference type="InterPro" id="IPR003594">
    <property type="entry name" value="HATPase_dom"/>
</dbReference>
<evidence type="ECO:0000256" key="5">
    <source>
        <dbReference type="ARBA" id="ARBA00022692"/>
    </source>
</evidence>
<evidence type="ECO:0000259" key="13">
    <source>
        <dbReference type="PROSITE" id="PS50885"/>
    </source>
</evidence>
<dbReference type="PANTHER" id="PTHR34220">
    <property type="entry name" value="SENSOR HISTIDINE KINASE YPDA"/>
    <property type="match status" value="1"/>
</dbReference>
<proteinExistence type="predicted"/>
<evidence type="ECO:0000256" key="12">
    <source>
        <dbReference type="SAM" id="Phobius"/>
    </source>
</evidence>
<evidence type="ECO:0000256" key="4">
    <source>
        <dbReference type="ARBA" id="ARBA00022679"/>
    </source>
</evidence>
<feature type="transmembrane region" description="Helical" evidence="12">
    <location>
        <begin position="292"/>
        <end position="313"/>
    </location>
</feature>
<dbReference type="Pfam" id="PF00672">
    <property type="entry name" value="HAMP"/>
    <property type="match status" value="1"/>
</dbReference>
<keyword evidence="2" id="KW-1003">Cell membrane</keyword>
<dbReference type="InterPro" id="IPR050640">
    <property type="entry name" value="Bact_2-comp_sensor_kinase"/>
</dbReference>
<dbReference type="SMART" id="SM00304">
    <property type="entry name" value="HAMP"/>
    <property type="match status" value="1"/>
</dbReference>
<dbReference type="OrthoDB" id="9776552at2"/>
<evidence type="ECO:0000256" key="7">
    <source>
        <dbReference type="ARBA" id="ARBA00022777"/>
    </source>
</evidence>
<reference evidence="14 15" key="1">
    <citation type="submission" date="2016-10" db="EMBL/GenBank/DDBJ databases">
        <authorList>
            <person name="de Groot N.N."/>
        </authorList>
    </citation>
    <scope>NUCLEOTIDE SEQUENCE [LARGE SCALE GENOMIC DNA]</scope>
    <source>
        <strain evidence="14 15">CGMCC 1.10434</strain>
    </source>
</reference>
<dbReference type="Gene3D" id="3.30.565.10">
    <property type="entry name" value="Histidine kinase-like ATPase, C-terminal domain"/>
    <property type="match status" value="1"/>
</dbReference>
<evidence type="ECO:0000256" key="2">
    <source>
        <dbReference type="ARBA" id="ARBA00022475"/>
    </source>
</evidence>
<dbReference type="GO" id="GO:0005524">
    <property type="term" value="F:ATP binding"/>
    <property type="evidence" value="ECO:0007669"/>
    <property type="project" value="UniProtKB-KW"/>
</dbReference>
<dbReference type="GO" id="GO:0000155">
    <property type="term" value="F:phosphorelay sensor kinase activity"/>
    <property type="evidence" value="ECO:0007669"/>
    <property type="project" value="InterPro"/>
</dbReference>
<gene>
    <name evidence="14" type="ORF">SAMN04488134_11026</name>
</gene>
<keyword evidence="11 12" id="KW-0472">Membrane</keyword>
<protein>
    <submittedName>
        <fullName evidence="14">Two-component system, sensor histidine kinase YesM</fullName>
    </submittedName>
</protein>
<dbReference type="PANTHER" id="PTHR34220:SF11">
    <property type="entry name" value="SENSOR PROTEIN KINASE HPTS"/>
    <property type="match status" value="1"/>
</dbReference>
<keyword evidence="10" id="KW-0902">Two-component regulatory system</keyword>
<dbReference type="Gene3D" id="6.10.340.10">
    <property type="match status" value="1"/>
</dbReference>
<dbReference type="Proteomes" id="UP000199300">
    <property type="component" value="Unassembled WGS sequence"/>
</dbReference>
<dbReference type="RefSeq" id="WP_091499077.1">
    <property type="nucleotide sequence ID" value="NZ_FODJ01000010.1"/>
</dbReference>
<keyword evidence="7 14" id="KW-0418">Kinase</keyword>
<dbReference type="Pfam" id="PF02518">
    <property type="entry name" value="HATPase_c"/>
    <property type="match status" value="1"/>
</dbReference>
<evidence type="ECO:0000313" key="14">
    <source>
        <dbReference type="EMBL" id="SEO63724.1"/>
    </source>
</evidence>
<keyword evidence="9 12" id="KW-1133">Transmembrane helix</keyword>
<evidence type="ECO:0000256" key="8">
    <source>
        <dbReference type="ARBA" id="ARBA00022840"/>
    </source>
</evidence>
<feature type="transmembrane region" description="Helical" evidence="12">
    <location>
        <begin position="12"/>
        <end position="35"/>
    </location>
</feature>
<keyword evidence="8" id="KW-0067">ATP-binding</keyword>
<dbReference type="EMBL" id="FODJ01000010">
    <property type="protein sequence ID" value="SEO63724.1"/>
    <property type="molecule type" value="Genomic_DNA"/>
</dbReference>
<sequence>MRNFVQFKLNVFAKFTLAFITVGIIPIAILTYIALTTVANEVENHTKINYEQSLDYASIRIRDLYKNYNHLTKQMYSYQSTELRYLLGILQDDQTDEYSVNIAIHDFLRIILHADPYIGNVIMVPTHDRIPRSISRVSRVLIPNLFYLHEEYEELIKENYNQLTILPLHKDTYFMGGSQYVLVFARNLLDIARTITPSTPIDATIYVSVSVQAFADVFNELEMLKDDYIYILDKDQQLIYTNQKDIVLTDLDYTSVPEGFSKHVKDISDPDWRIIAHTKDHKFVEQVSHTYALIYGVTTVTIVALLVFSIFFSRSVSYPINKMTRLMKQVELGNLNLEISVNRTDEIGLLANGFNKMVKNLKSHISKVYVAQINQKQAELNALRSQIQPHYLYNTLEVIRMSAIDDGNTQVAEMINHLANQYKYITEHSSELVTIRRELEHLKNYMDLIKFRYENNITFSIEVKDECIYSMLVPKLSIQPIVENAVIHGLLPKGKGEILVVCEQINDQQIKVLVLDDGMGMSIGMVDQLNRSMIEKGIKIKRKGSGIGLKNIDSRLKDQFGSEYGIAISSRENIGTIVSIMLPIILEGENQ</sequence>
<dbReference type="GO" id="GO:0005886">
    <property type="term" value="C:plasma membrane"/>
    <property type="evidence" value="ECO:0007669"/>
    <property type="project" value="UniProtKB-SubCell"/>
</dbReference>
<evidence type="ECO:0000256" key="11">
    <source>
        <dbReference type="ARBA" id="ARBA00023136"/>
    </source>
</evidence>
<name>A0A1H8RC70_9BACI</name>
<dbReference type="SUPFAM" id="SSF158472">
    <property type="entry name" value="HAMP domain-like"/>
    <property type="match status" value="1"/>
</dbReference>
<dbReference type="CDD" id="cd06225">
    <property type="entry name" value="HAMP"/>
    <property type="match status" value="1"/>
</dbReference>
<comment type="subcellular location">
    <subcellularLocation>
        <location evidence="1">Cell membrane</location>
        <topology evidence="1">Multi-pass membrane protein</topology>
    </subcellularLocation>
</comment>
<evidence type="ECO:0000256" key="3">
    <source>
        <dbReference type="ARBA" id="ARBA00022553"/>
    </source>
</evidence>
<dbReference type="InterPro" id="IPR036890">
    <property type="entry name" value="HATPase_C_sf"/>
</dbReference>
<keyword evidence="15" id="KW-1185">Reference proteome</keyword>
<dbReference type="STRING" id="872970.SAMN04488134_11026"/>
<evidence type="ECO:0000313" key="15">
    <source>
        <dbReference type="Proteomes" id="UP000199300"/>
    </source>
</evidence>
<evidence type="ECO:0000256" key="6">
    <source>
        <dbReference type="ARBA" id="ARBA00022741"/>
    </source>
</evidence>
<evidence type="ECO:0000256" key="1">
    <source>
        <dbReference type="ARBA" id="ARBA00004651"/>
    </source>
</evidence>
<dbReference type="SUPFAM" id="SSF55874">
    <property type="entry name" value="ATPase domain of HSP90 chaperone/DNA topoisomerase II/histidine kinase"/>
    <property type="match status" value="1"/>
</dbReference>